<evidence type="ECO:0000313" key="1">
    <source>
        <dbReference type="EMBL" id="RCV13677.1"/>
    </source>
</evidence>
<accession>A0A368Q6N2</accession>
<reference evidence="1" key="1">
    <citation type="journal article" date="2012" name="Nat. Biotechnol.">
        <title>Reference genome sequence of the model plant Setaria.</title>
        <authorList>
            <person name="Bennetzen J.L."/>
            <person name="Schmutz J."/>
            <person name="Wang H."/>
            <person name="Percifield R."/>
            <person name="Hawkins J."/>
            <person name="Pontaroli A.C."/>
            <person name="Estep M."/>
            <person name="Feng L."/>
            <person name="Vaughn J.N."/>
            <person name="Grimwood J."/>
            <person name="Jenkins J."/>
            <person name="Barry K."/>
            <person name="Lindquist E."/>
            <person name="Hellsten U."/>
            <person name="Deshpande S."/>
            <person name="Wang X."/>
            <person name="Wu X."/>
            <person name="Mitros T."/>
            <person name="Triplett J."/>
            <person name="Yang X."/>
            <person name="Ye C.Y."/>
            <person name="Mauro-Herrera M."/>
            <person name="Wang L."/>
            <person name="Li P."/>
            <person name="Sharma M."/>
            <person name="Sharma R."/>
            <person name="Ronald P.C."/>
            <person name="Panaud O."/>
            <person name="Kellogg E.A."/>
            <person name="Brutnell T.P."/>
            <person name="Doust A.N."/>
            <person name="Tuskan G.A."/>
            <person name="Rokhsar D."/>
            <person name="Devos K.M."/>
        </authorList>
    </citation>
    <scope>NUCLEOTIDE SEQUENCE [LARGE SCALE GENOMIC DNA]</scope>
    <source>
        <strain evidence="1">Yugu1</strain>
    </source>
</reference>
<dbReference type="EMBL" id="CM003529">
    <property type="protein sequence ID" value="RCV13677.1"/>
    <property type="molecule type" value="Genomic_DNA"/>
</dbReference>
<proteinExistence type="predicted"/>
<sequence>MEQEEMDIFQPCFGSVSLAPHSQCPRSQSQCGEKKGEKGLTLFRNERVTISTVLRFSIPDFRLHAAKPA</sequence>
<reference evidence="1" key="2">
    <citation type="submission" date="2015-07" db="EMBL/GenBank/DDBJ databases">
        <authorList>
            <person name="Noorani M."/>
        </authorList>
    </citation>
    <scope>NUCLEOTIDE SEQUENCE</scope>
    <source>
        <strain evidence="1">Yugu1</strain>
    </source>
</reference>
<gene>
    <name evidence="1" type="ORF">SETIT_2G364800v2</name>
</gene>
<name>A0A368Q6N2_SETIT</name>
<dbReference type="AlphaFoldDB" id="A0A368Q6N2"/>
<organism evidence="1">
    <name type="scientific">Setaria italica</name>
    <name type="common">Foxtail millet</name>
    <name type="synonym">Panicum italicum</name>
    <dbReference type="NCBI Taxonomy" id="4555"/>
    <lineage>
        <taxon>Eukaryota</taxon>
        <taxon>Viridiplantae</taxon>
        <taxon>Streptophyta</taxon>
        <taxon>Embryophyta</taxon>
        <taxon>Tracheophyta</taxon>
        <taxon>Spermatophyta</taxon>
        <taxon>Magnoliopsida</taxon>
        <taxon>Liliopsida</taxon>
        <taxon>Poales</taxon>
        <taxon>Poaceae</taxon>
        <taxon>PACMAD clade</taxon>
        <taxon>Panicoideae</taxon>
        <taxon>Panicodae</taxon>
        <taxon>Paniceae</taxon>
        <taxon>Cenchrinae</taxon>
        <taxon>Setaria</taxon>
    </lineage>
</organism>
<protein>
    <submittedName>
        <fullName evidence="1">Uncharacterized protein</fullName>
    </submittedName>
</protein>